<name>A0A6S6RT00_9BACT</name>
<gene>
    <name evidence="1" type="ORF">HELGO_WM70461</name>
</gene>
<accession>A0A6S6RT00</accession>
<evidence type="ECO:0008006" key="2">
    <source>
        <dbReference type="Google" id="ProtNLM"/>
    </source>
</evidence>
<dbReference type="EMBL" id="CACVAP010000005">
    <property type="protein sequence ID" value="CAA6798536.1"/>
    <property type="molecule type" value="Genomic_DNA"/>
</dbReference>
<organism evidence="1">
    <name type="scientific">uncultured Sulfurovum sp</name>
    <dbReference type="NCBI Taxonomy" id="269237"/>
    <lineage>
        <taxon>Bacteria</taxon>
        <taxon>Pseudomonadati</taxon>
        <taxon>Campylobacterota</taxon>
        <taxon>Epsilonproteobacteria</taxon>
        <taxon>Campylobacterales</taxon>
        <taxon>Sulfurovaceae</taxon>
        <taxon>Sulfurovum</taxon>
        <taxon>environmental samples</taxon>
    </lineage>
</organism>
<proteinExistence type="predicted"/>
<reference evidence="1" key="1">
    <citation type="submission" date="2020-01" db="EMBL/GenBank/DDBJ databases">
        <authorList>
            <person name="Meier V. D."/>
            <person name="Meier V D."/>
        </authorList>
    </citation>
    <scope>NUCLEOTIDE SEQUENCE</scope>
    <source>
        <strain evidence="1">HLG_WM_MAG_06</strain>
    </source>
</reference>
<dbReference type="AlphaFoldDB" id="A0A6S6RT00"/>
<evidence type="ECO:0000313" key="1">
    <source>
        <dbReference type="EMBL" id="CAA6798536.1"/>
    </source>
</evidence>
<protein>
    <recommendedName>
        <fullName evidence="2">DUF2059 domain-containing protein</fullName>
    </recommendedName>
</protein>
<sequence length="257" mass="30788">MNGLKKIVIILIITNTVSFANLSKEQLLEYYNIAWGIKIFKQIEEERYNNLFIELNIDRNITNLKKIEKMKEFAYCKDASNAFLKEIRKITNEEYSDIISFYQSDIGKKVVQAYLKYTNSKIGTIYQKEKEFSKKKYLLIESISKELNIVELKVQYEVRRIMVQKFYETQQDYSDKYLQEYASKLRIQIKEHERQQKIIIFQNFTIPELEIVLEYAKTKAAKREMKTFFHGMGKAYSKQVLLCSFFLENFIQMPNHE</sequence>